<dbReference type="Pfam" id="PF00535">
    <property type="entry name" value="Glycos_transf_2"/>
    <property type="match status" value="1"/>
</dbReference>
<dbReference type="RefSeq" id="WP_190575588.1">
    <property type="nucleotide sequence ID" value="NZ_CAWPQU010000001.1"/>
</dbReference>
<dbReference type="EMBL" id="JACJQY010000001">
    <property type="protein sequence ID" value="MBD2315481.1"/>
    <property type="molecule type" value="Genomic_DNA"/>
</dbReference>
<gene>
    <name evidence="6" type="ORF">H6G05_01285</name>
</gene>
<evidence type="ECO:0000256" key="1">
    <source>
        <dbReference type="ARBA" id="ARBA00004776"/>
    </source>
</evidence>
<dbReference type="SUPFAM" id="SSF53448">
    <property type="entry name" value="Nucleotide-diphospho-sugar transferases"/>
    <property type="match status" value="1"/>
</dbReference>
<feature type="domain" description="Glycosyltransferase 2-like" evidence="5">
    <location>
        <begin position="4"/>
        <end position="126"/>
    </location>
</feature>
<comment type="caution">
    <text evidence="6">The sequence shown here is derived from an EMBL/GenBank/DDBJ whole genome shotgun (WGS) entry which is preliminary data.</text>
</comment>
<accession>A0ABR8C723</accession>
<evidence type="ECO:0000256" key="2">
    <source>
        <dbReference type="ARBA" id="ARBA00006739"/>
    </source>
</evidence>
<dbReference type="Gene3D" id="3.90.550.10">
    <property type="entry name" value="Spore Coat Polysaccharide Biosynthesis Protein SpsA, Chain A"/>
    <property type="match status" value="1"/>
</dbReference>
<keyword evidence="4" id="KW-0808">Transferase</keyword>
<evidence type="ECO:0000313" key="7">
    <source>
        <dbReference type="Proteomes" id="UP000618445"/>
    </source>
</evidence>
<protein>
    <submittedName>
        <fullName evidence="6">Glycosyltransferase family 2 protein</fullName>
    </submittedName>
</protein>
<comment type="similarity">
    <text evidence="2">Belongs to the glycosyltransferase 2 family.</text>
</comment>
<evidence type="ECO:0000313" key="6">
    <source>
        <dbReference type="EMBL" id="MBD2315481.1"/>
    </source>
</evidence>
<reference evidence="6 7" key="1">
    <citation type="journal article" date="2020" name="ISME J.">
        <title>Comparative genomics reveals insights into cyanobacterial evolution and habitat adaptation.</title>
        <authorList>
            <person name="Chen M.Y."/>
            <person name="Teng W.K."/>
            <person name="Zhao L."/>
            <person name="Hu C.X."/>
            <person name="Zhou Y.K."/>
            <person name="Han B.P."/>
            <person name="Song L.R."/>
            <person name="Shu W.S."/>
        </authorList>
    </citation>
    <scope>NUCLEOTIDE SEQUENCE [LARGE SCALE GENOMIC DNA]</scope>
    <source>
        <strain evidence="6 7">FACHB-1050</strain>
    </source>
</reference>
<comment type="pathway">
    <text evidence="1">Cell wall biogenesis; cell wall polysaccharide biosynthesis.</text>
</comment>
<dbReference type="PANTHER" id="PTHR43179">
    <property type="entry name" value="RHAMNOSYLTRANSFERASE WBBL"/>
    <property type="match status" value="1"/>
</dbReference>
<sequence>MKLSIIIPTVNRYNDLNNTLIDLSHQTHTDFEVIIIDQTPIGKAQIITNSELLIHYYHSEIPSASFARNIGIQEAKGEIVLFLDDDVMITNKDFIRNHIRHYKDLAIPGVVGLVLSQNQTKRYTRHWMSYRPNVGWLYFPQNYGCACSVDSGRSCNLSVRRQVALDVGCMDENYIRGAHREESDFCLRVKKKHGQFFYDPEADLVHIGNPQGGCRNWISNQQVMPDHHFFGCAYFILKNIPISQYPDHLFCALRYFVFNNRNLQNPWLIVIAFMKLFKGFNQAQKILKYQNR</sequence>
<evidence type="ECO:0000256" key="3">
    <source>
        <dbReference type="ARBA" id="ARBA00022676"/>
    </source>
</evidence>
<dbReference type="InterPro" id="IPR001173">
    <property type="entry name" value="Glyco_trans_2-like"/>
</dbReference>
<evidence type="ECO:0000259" key="5">
    <source>
        <dbReference type="Pfam" id="PF00535"/>
    </source>
</evidence>
<name>A0ABR8C723_9CYAN</name>
<proteinExistence type="inferred from homology"/>
<dbReference type="Proteomes" id="UP000618445">
    <property type="component" value="Unassembled WGS sequence"/>
</dbReference>
<evidence type="ECO:0000256" key="4">
    <source>
        <dbReference type="ARBA" id="ARBA00022679"/>
    </source>
</evidence>
<organism evidence="6 7">
    <name type="scientific">Phormidium tenue FACHB-1050</name>
    <dbReference type="NCBI Taxonomy" id="2692857"/>
    <lineage>
        <taxon>Bacteria</taxon>
        <taxon>Bacillati</taxon>
        <taxon>Cyanobacteriota</taxon>
        <taxon>Cyanophyceae</taxon>
        <taxon>Oscillatoriophycideae</taxon>
        <taxon>Oscillatoriales</taxon>
        <taxon>Oscillatoriaceae</taxon>
        <taxon>Phormidium</taxon>
    </lineage>
</organism>
<keyword evidence="7" id="KW-1185">Reference proteome</keyword>
<dbReference type="InterPro" id="IPR029044">
    <property type="entry name" value="Nucleotide-diphossugar_trans"/>
</dbReference>
<keyword evidence="3" id="KW-0328">Glycosyltransferase</keyword>
<dbReference type="PANTHER" id="PTHR43179:SF12">
    <property type="entry name" value="GALACTOFURANOSYLTRANSFERASE GLFT2"/>
    <property type="match status" value="1"/>
</dbReference>
<dbReference type="CDD" id="cd00761">
    <property type="entry name" value="Glyco_tranf_GTA_type"/>
    <property type="match status" value="1"/>
</dbReference>